<dbReference type="GO" id="GO:0009252">
    <property type="term" value="P:peptidoglycan biosynthetic process"/>
    <property type="evidence" value="ECO:0007669"/>
    <property type="project" value="UniProtKB-UniRule"/>
</dbReference>
<protein>
    <recommendedName>
        <fullName evidence="7">Endolytic murein transglycosylase</fullName>
        <ecNumber evidence="7">4.2.2.29</ecNumber>
    </recommendedName>
    <alternativeName>
        <fullName evidence="7">Peptidoglycan lytic transglycosylase</fullName>
    </alternativeName>
    <alternativeName>
        <fullName evidence="7">Peptidoglycan polymerization terminase</fullName>
    </alternativeName>
</protein>
<keyword evidence="1 7" id="KW-1003">Cell membrane</keyword>
<dbReference type="Gene3D" id="3.30.160.60">
    <property type="entry name" value="Classic Zinc Finger"/>
    <property type="match status" value="1"/>
</dbReference>
<dbReference type="HAMAP" id="MF_02065">
    <property type="entry name" value="MltG"/>
    <property type="match status" value="1"/>
</dbReference>
<dbReference type="EC" id="4.2.2.29" evidence="7"/>
<evidence type="ECO:0000256" key="5">
    <source>
        <dbReference type="ARBA" id="ARBA00023239"/>
    </source>
</evidence>
<dbReference type="AlphaFoldDB" id="A0A4R8IPR0"/>
<sequence length="339" mass="38773">MLAVVAGSWLWMDYRQYLSSPLPLPDEAPLVFEVEPGSSLKRIVNDLAEQGVIEKPRYILANARLTGNGTRIHVGEYRLETGMQVNDFINMLYQGKVIQYSLTLIEGWNFKQMMEAIQTTPQLEQKTLGLSDKVIMQAIGHEDKHPEGRFMADTYRFTRGMSDVDILTRAYNAMSKYLAEQWPKRADDLPYDTPYEALIMASIVEKETGVPDERDTIAGVFVNRLEKGMRLQTDPTVIYGMGDDYDGNIQRHDLRTDTPYNTYTRGGLPPTPIAMPGREAIHAALHPEDTEYLYFVSRGDGSHYFSKNLEEHNQAVIKYQLKGRKRPFSSYNNDKEEKQ</sequence>
<dbReference type="PANTHER" id="PTHR30518">
    <property type="entry name" value="ENDOLYTIC MUREIN TRANSGLYCOSYLASE"/>
    <property type="match status" value="1"/>
</dbReference>
<proteinExistence type="inferred from homology"/>
<accession>A0A4R8IPR0</accession>
<evidence type="ECO:0000256" key="7">
    <source>
        <dbReference type="HAMAP-Rule" id="MF_02065"/>
    </source>
</evidence>
<evidence type="ECO:0000256" key="3">
    <source>
        <dbReference type="ARBA" id="ARBA00022989"/>
    </source>
</evidence>
<dbReference type="Proteomes" id="UP000294914">
    <property type="component" value="Unassembled WGS sequence"/>
</dbReference>
<dbReference type="GO" id="GO:0008932">
    <property type="term" value="F:lytic endotransglycosylase activity"/>
    <property type="evidence" value="ECO:0007669"/>
    <property type="project" value="UniProtKB-UniRule"/>
</dbReference>
<dbReference type="SUPFAM" id="SSF75011">
    <property type="entry name" value="3-carboxy-cis,cis-mucoante lactonizing enzyme"/>
    <property type="match status" value="1"/>
</dbReference>
<name>A0A4R8IPR0_9GAMM</name>
<dbReference type="EMBL" id="SOQX01000002">
    <property type="protein sequence ID" value="TDY02896.1"/>
    <property type="molecule type" value="Genomic_DNA"/>
</dbReference>
<evidence type="ECO:0000256" key="6">
    <source>
        <dbReference type="ARBA" id="ARBA00023316"/>
    </source>
</evidence>
<evidence type="ECO:0000313" key="9">
    <source>
        <dbReference type="Proteomes" id="UP000294914"/>
    </source>
</evidence>
<keyword evidence="3 7" id="KW-1133">Transmembrane helix</keyword>
<dbReference type="PANTHER" id="PTHR30518:SF2">
    <property type="entry name" value="ENDOLYTIC MUREIN TRANSGLYCOSYLASE"/>
    <property type="match status" value="1"/>
</dbReference>
<evidence type="ECO:0000256" key="1">
    <source>
        <dbReference type="ARBA" id="ARBA00022475"/>
    </source>
</evidence>
<dbReference type="Gene3D" id="3.30.1490.480">
    <property type="entry name" value="Endolytic murein transglycosylase"/>
    <property type="match status" value="1"/>
</dbReference>
<keyword evidence="9" id="KW-1185">Reference proteome</keyword>
<dbReference type="GO" id="GO:0071555">
    <property type="term" value="P:cell wall organization"/>
    <property type="evidence" value="ECO:0007669"/>
    <property type="project" value="UniProtKB-KW"/>
</dbReference>
<keyword evidence="7" id="KW-0997">Cell inner membrane</keyword>
<dbReference type="CDD" id="cd08010">
    <property type="entry name" value="MltG_like"/>
    <property type="match status" value="1"/>
</dbReference>
<comment type="function">
    <text evidence="7">Functions as a peptidoglycan terminase that cleaves nascent peptidoglycan strands endolytically to terminate their elongation.</text>
</comment>
<evidence type="ECO:0000313" key="8">
    <source>
        <dbReference type="EMBL" id="TDY02896.1"/>
    </source>
</evidence>
<keyword evidence="5 7" id="KW-0456">Lyase</keyword>
<comment type="caution">
    <text evidence="8">The sequence shown here is derived from an EMBL/GenBank/DDBJ whole genome shotgun (WGS) entry which is preliminary data.</text>
</comment>
<feature type="site" description="Important for catalytic activity" evidence="7">
    <location>
        <position position="207"/>
    </location>
</feature>
<evidence type="ECO:0000256" key="4">
    <source>
        <dbReference type="ARBA" id="ARBA00023136"/>
    </source>
</evidence>
<keyword evidence="2 7" id="KW-0812">Transmembrane</keyword>
<dbReference type="GO" id="GO:0005886">
    <property type="term" value="C:plasma membrane"/>
    <property type="evidence" value="ECO:0007669"/>
    <property type="project" value="UniProtKB-UniRule"/>
</dbReference>
<dbReference type="NCBIfam" id="TIGR00247">
    <property type="entry name" value="endolytic transglycosylase MltG"/>
    <property type="match status" value="1"/>
</dbReference>
<keyword evidence="4 7" id="KW-0472">Membrane</keyword>
<reference evidence="8 9" key="1">
    <citation type="submission" date="2019-03" db="EMBL/GenBank/DDBJ databases">
        <title>Genomic Encyclopedia of Type Strains, Phase IV (KMG-IV): sequencing the most valuable type-strain genomes for metagenomic binning, comparative biology and taxonomic classification.</title>
        <authorList>
            <person name="Goeker M."/>
        </authorList>
    </citation>
    <scope>NUCLEOTIDE SEQUENCE [LARGE SCALE GENOMIC DNA]</scope>
    <source>
        <strain evidence="8 9">DSM 16326</strain>
    </source>
</reference>
<organism evidence="8 9">
    <name type="scientific">Thiohalophilus thiocyanatoxydans</name>
    <dbReference type="NCBI Taxonomy" id="381308"/>
    <lineage>
        <taxon>Bacteria</taxon>
        <taxon>Pseudomonadati</taxon>
        <taxon>Pseudomonadota</taxon>
        <taxon>Gammaproteobacteria</taxon>
        <taxon>Thiohalomonadales</taxon>
        <taxon>Thiohalophilaceae</taxon>
        <taxon>Thiohalophilus</taxon>
    </lineage>
</organism>
<evidence type="ECO:0000256" key="2">
    <source>
        <dbReference type="ARBA" id="ARBA00022692"/>
    </source>
</evidence>
<dbReference type="InterPro" id="IPR003770">
    <property type="entry name" value="MLTG-like"/>
</dbReference>
<gene>
    <name evidence="7" type="primary">mltG</name>
    <name evidence="8" type="ORF">EDC23_1280</name>
</gene>
<dbReference type="FunFam" id="3.30.160.60:FF:000242">
    <property type="entry name" value="Endolytic murein transglycosylase"/>
    <property type="match status" value="1"/>
</dbReference>
<keyword evidence="6 7" id="KW-0961">Cell wall biogenesis/degradation</keyword>
<comment type="similarity">
    <text evidence="7">Belongs to the transglycosylase MltG family.</text>
</comment>
<dbReference type="Pfam" id="PF02618">
    <property type="entry name" value="YceG"/>
    <property type="match status" value="1"/>
</dbReference>
<comment type="catalytic activity">
    <reaction evidence="7">
        <text>a peptidoglycan chain = a peptidoglycan chain with N-acetyl-1,6-anhydromuramyl-[peptide] at the reducing end + a peptidoglycan chain with N-acetylglucosamine at the non-reducing end.</text>
        <dbReference type="EC" id="4.2.2.29"/>
    </reaction>
</comment>